<feature type="transmembrane region" description="Helical" evidence="8">
    <location>
        <begin position="125"/>
        <end position="144"/>
    </location>
</feature>
<keyword evidence="10" id="KW-1185">Reference proteome</keyword>
<keyword evidence="7" id="KW-0862">Zinc</keyword>
<keyword evidence="4 8" id="KW-0812">Transmembrane</keyword>
<keyword evidence="5 8" id="KW-1133">Transmembrane helix</keyword>
<dbReference type="InterPro" id="IPR004254">
    <property type="entry name" value="AdipoR/HlyIII-related"/>
</dbReference>
<accession>A0A1I2UA89</accession>
<evidence type="ECO:0000256" key="4">
    <source>
        <dbReference type="ARBA" id="ARBA00022692"/>
    </source>
</evidence>
<sequence>MSRTKTSIEPFQLTPQTRWVIDRGIRPHARGWFHLVTALASVISGTVLTTYAWMTLNTLWAIGVTIYTLCFFQLFAVSAAYHRGPWASQKTVTWWRRADHATIGVFIAATYTPLCMIVLAPHQAAWMLALAWFGAFIGVILNLVWIDHPRWIDPVVFLLLGWLIIPLLPELWSNAGPTVVWLLFAGGVVYSVGALVYAFKWPGREATWYGFHEHFHTATIVAAVLHLTAVWMVIVQTGGPCTC</sequence>
<dbReference type="RefSeq" id="WP_223845929.1">
    <property type="nucleotide sequence ID" value="NZ_FOPJ01000012.1"/>
</dbReference>
<feature type="transmembrane region" description="Helical" evidence="8">
    <location>
        <begin position="211"/>
        <end position="234"/>
    </location>
</feature>
<feature type="binding site" evidence="7">
    <location>
        <position position="82"/>
    </location>
    <ligand>
        <name>Zn(2+)</name>
        <dbReference type="ChEBI" id="CHEBI:29105"/>
    </ligand>
</feature>
<feature type="transmembrane region" description="Helical" evidence="8">
    <location>
        <begin position="101"/>
        <end position="119"/>
    </location>
</feature>
<gene>
    <name evidence="9" type="ORF">SAMN05660282_01771</name>
</gene>
<evidence type="ECO:0000256" key="3">
    <source>
        <dbReference type="ARBA" id="ARBA00022475"/>
    </source>
</evidence>
<feature type="transmembrane region" description="Helical" evidence="8">
    <location>
        <begin position="59"/>
        <end position="81"/>
    </location>
</feature>
<dbReference type="InterPro" id="IPR005744">
    <property type="entry name" value="Hy-lIII"/>
</dbReference>
<keyword evidence="3" id="KW-1003">Cell membrane</keyword>
<comment type="subcellular location">
    <subcellularLocation>
        <location evidence="1">Cell membrane</location>
        <topology evidence="1">Multi-pass membrane protein</topology>
    </subcellularLocation>
</comment>
<dbReference type="GO" id="GO:0046872">
    <property type="term" value="F:metal ion binding"/>
    <property type="evidence" value="ECO:0007669"/>
    <property type="project" value="UniProtKB-KW"/>
</dbReference>
<dbReference type="NCBIfam" id="TIGR01065">
    <property type="entry name" value="hlyIII"/>
    <property type="match status" value="1"/>
</dbReference>
<name>A0A1I2UA89_9CORY</name>
<evidence type="ECO:0000256" key="2">
    <source>
        <dbReference type="ARBA" id="ARBA00008488"/>
    </source>
</evidence>
<reference evidence="9 10" key="1">
    <citation type="submission" date="2016-10" db="EMBL/GenBank/DDBJ databases">
        <authorList>
            <person name="de Groot N.N."/>
        </authorList>
    </citation>
    <scope>NUCLEOTIDE SEQUENCE [LARGE SCALE GENOMIC DNA]</scope>
    <source>
        <strain>J11</strain>
        <strain evidence="10">PG 39</strain>
    </source>
</reference>
<keyword evidence="6 8" id="KW-0472">Membrane</keyword>
<feature type="transmembrane region" description="Helical" evidence="8">
    <location>
        <begin position="32"/>
        <end position="53"/>
    </location>
</feature>
<evidence type="ECO:0000256" key="6">
    <source>
        <dbReference type="ARBA" id="ARBA00023136"/>
    </source>
</evidence>
<comment type="similarity">
    <text evidence="2">Belongs to the UPF0073 (Hly-III) family.</text>
</comment>
<evidence type="ECO:0000256" key="8">
    <source>
        <dbReference type="SAM" id="Phobius"/>
    </source>
</evidence>
<dbReference type="Proteomes" id="UP000199065">
    <property type="component" value="Unassembled WGS sequence"/>
</dbReference>
<evidence type="ECO:0000313" key="10">
    <source>
        <dbReference type="Proteomes" id="UP000199065"/>
    </source>
</evidence>
<dbReference type="Pfam" id="PF03006">
    <property type="entry name" value="HlyIII"/>
    <property type="match status" value="1"/>
</dbReference>
<feature type="binding site" evidence="7">
    <location>
        <position position="212"/>
    </location>
    <ligand>
        <name>Zn(2+)</name>
        <dbReference type="ChEBI" id="CHEBI:29105"/>
    </ligand>
</feature>
<dbReference type="GO" id="GO:0140911">
    <property type="term" value="F:pore-forming activity"/>
    <property type="evidence" value="ECO:0007669"/>
    <property type="project" value="InterPro"/>
</dbReference>
<evidence type="ECO:0000256" key="7">
    <source>
        <dbReference type="PIRSR" id="PIRSR604254-1"/>
    </source>
</evidence>
<evidence type="ECO:0000256" key="1">
    <source>
        <dbReference type="ARBA" id="ARBA00004651"/>
    </source>
</evidence>
<feature type="transmembrane region" description="Helical" evidence="8">
    <location>
        <begin position="180"/>
        <end position="199"/>
    </location>
</feature>
<feature type="transmembrane region" description="Helical" evidence="8">
    <location>
        <begin position="151"/>
        <end position="168"/>
    </location>
</feature>
<protein>
    <submittedName>
        <fullName evidence="9">Hemolysin III</fullName>
    </submittedName>
</protein>
<dbReference type="AlphaFoldDB" id="A0A1I2UA89"/>
<dbReference type="GO" id="GO:0005886">
    <property type="term" value="C:plasma membrane"/>
    <property type="evidence" value="ECO:0007669"/>
    <property type="project" value="UniProtKB-SubCell"/>
</dbReference>
<dbReference type="STRING" id="185761.SAMN05660282_01771"/>
<evidence type="ECO:0000313" key="9">
    <source>
        <dbReference type="EMBL" id="SFG73309.1"/>
    </source>
</evidence>
<feature type="binding site" evidence="7">
    <location>
        <position position="216"/>
    </location>
    <ligand>
        <name>Zn(2+)</name>
        <dbReference type="ChEBI" id="CHEBI:29105"/>
    </ligand>
</feature>
<keyword evidence="7" id="KW-0479">Metal-binding</keyword>
<organism evidence="9 10">
    <name type="scientific">Corynebacterium spheniscorum</name>
    <dbReference type="NCBI Taxonomy" id="185761"/>
    <lineage>
        <taxon>Bacteria</taxon>
        <taxon>Bacillati</taxon>
        <taxon>Actinomycetota</taxon>
        <taxon>Actinomycetes</taxon>
        <taxon>Mycobacteriales</taxon>
        <taxon>Corynebacteriaceae</taxon>
        <taxon>Corynebacterium</taxon>
    </lineage>
</organism>
<dbReference type="PANTHER" id="PTHR20855:SF3">
    <property type="entry name" value="LD03007P"/>
    <property type="match status" value="1"/>
</dbReference>
<evidence type="ECO:0000256" key="5">
    <source>
        <dbReference type="ARBA" id="ARBA00022989"/>
    </source>
</evidence>
<proteinExistence type="inferred from homology"/>
<dbReference type="EMBL" id="FOPJ01000012">
    <property type="protein sequence ID" value="SFG73309.1"/>
    <property type="molecule type" value="Genomic_DNA"/>
</dbReference>
<dbReference type="PANTHER" id="PTHR20855">
    <property type="entry name" value="ADIPOR/PROGESTIN RECEPTOR-RELATED"/>
    <property type="match status" value="1"/>
</dbReference>